<feature type="domain" description="HTH tetR-type" evidence="4">
    <location>
        <begin position="45"/>
        <end position="91"/>
    </location>
</feature>
<keyword evidence="3" id="KW-0804">Transcription</keyword>
<dbReference type="Proteomes" id="UP000009134">
    <property type="component" value="Chromosome"/>
</dbReference>
<keyword evidence="2" id="KW-0238">DNA-binding</keyword>
<accession>Q2G5G9</accession>
<dbReference type="InterPro" id="IPR009057">
    <property type="entry name" value="Homeodomain-like_sf"/>
</dbReference>
<keyword evidence="6" id="KW-1185">Reference proteome</keyword>
<evidence type="ECO:0000313" key="5">
    <source>
        <dbReference type="EMBL" id="ABD26904.1"/>
    </source>
</evidence>
<dbReference type="SUPFAM" id="SSF46689">
    <property type="entry name" value="Homeodomain-like"/>
    <property type="match status" value="1"/>
</dbReference>
<dbReference type="Gene3D" id="1.10.357.10">
    <property type="entry name" value="Tetracycline Repressor, domain 2"/>
    <property type="match status" value="1"/>
</dbReference>
<dbReference type="InterPro" id="IPR050109">
    <property type="entry name" value="HTH-type_TetR-like_transc_reg"/>
</dbReference>
<dbReference type="GO" id="GO:0000976">
    <property type="term" value="F:transcription cis-regulatory region binding"/>
    <property type="evidence" value="ECO:0007669"/>
    <property type="project" value="TreeGrafter"/>
</dbReference>
<proteinExistence type="predicted"/>
<evidence type="ECO:0000259" key="4">
    <source>
        <dbReference type="Pfam" id="PF00440"/>
    </source>
</evidence>
<sequence length="255" mass="28098">MSKTVALHLACRGLNVNSCELSIPAMREAIVSDPTELADSKIQLILAGEKLFAERGIEAASLREIASAAGHGNNNAVRYHFGSKQGLIQAIFRHRVVQMEPVRARMLEQIEAKGLTSDPRSLLEVISLPYFTLRAADGTFSYPAFMLQYLLYHRPRGVRHTADEAGALSPALNRAQELLRARIGYLDPDTVDRRILQSMLTFVTAVIGAENVVPRLSEATYRSVIDDTLAQIVASLVLQQHKPQANLLDCILPES</sequence>
<organism evidence="5 6">
    <name type="scientific">Novosphingobium aromaticivorans (strain ATCC 700278 / DSM 12444 / CCUG 56034 / CIP 105152 / NBRC 16084 / F199)</name>
    <dbReference type="NCBI Taxonomy" id="279238"/>
    <lineage>
        <taxon>Bacteria</taxon>
        <taxon>Pseudomonadati</taxon>
        <taxon>Pseudomonadota</taxon>
        <taxon>Alphaproteobacteria</taxon>
        <taxon>Sphingomonadales</taxon>
        <taxon>Sphingomonadaceae</taxon>
        <taxon>Novosphingobium</taxon>
    </lineage>
</organism>
<dbReference type="InterPro" id="IPR001647">
    <property type="entry name" value="HTH_TetR"/>
</dbReference>
<dbReference type="Pfam" id="PF00440">
    <property type="entry name" value="TetR_N"/>
    <property type="match status" value="1"/>
</dbReference>
<evidence type="ECO:0000313" key="6">
    <source>
        <dbReference type="Proteomes" id="UP000009134"/>
    </source>
</evidence>
<evidence type="ECO:0000256" key="3">
    <source>
        <dbReference type="ARBA" id="ARBA00023163"/>
    </source>
</evidence>
<dbReference type="PANTHER" id="PTHR30055:SF234">
    <property type="entry name" value="HTH-TYPE TRANSCRIPTIONAL REGULATOR BETI"/>
    <property type="match status" value="1"/>
</dbReference>
<dbReference type="KEGG" id="nar:Saro_2468"/>
<dbReference type="EMBL" id="CP000248">
    <property type="protein sequence ID" value="ABD26904.1"/>
    <property type="molecule type" value="Genomic_DNA"/>
</dbReference>
<dbReference type="eggNOG" id="COG1309">
    <property type="taxonomic scope" value="Bacteria"/>
</dbReference>
<dbReference type="PANTHER" id="PTHR30055">
    <property type="entry name" value="HTH-TYPE TRANSCRIPTIONAL REGULATOR RUTR"/>
    <property type="match status" value="1"/>
</dbReference>
<evidence type="ECO:0000256" key="1">
    <source>
        <dbReference type="ARBA" id="ARBA00023015"/>
    </source>
</evidence>
<dbReference type="GO" id="GO:0003700">
    <property type="term" value="F:DNA-binding transcription factor activity"/>
    <property type="evidence" value="ECO:0007669"/>
    <property type="project" value="TreeGrafter"/>
</dbReference>
<protein>
    <submittedName>
        <fullName evidence="5">Transcriptional regulator, TetR family</fullName>
    </submittedName>
</protein>
<dbReference type="AlphaFoldDB" id="Q2G5G9"/>
<keyword evidence="1" id="KW-0805">Transcription regulation</keyword>
<reference evidence="6" key="1">
    <citation type="submission" date="2006-01" db="EMBL/GenBank/DDBJ databases">
        <title>Complete sequence of Novosphingobium aromaticivorans DSM 12444.</title>
        <authorList>
            <consortium name="US DOE Joint Genome Institute"/>
            <person name="Copeland A."/>
            <person name="Lucas S."/>
            <person name="Lapidus A."/>
            <person name="Barry K."/>
            <person name="Detter J.C."/>
            <person name="Glavina T."/>
            <person name="Hammon N."/>
            <person name="Israni S."/>
            <person name="Pitluck S."/>
            <person name="Chain P."/>
            <person name="Malfatti S."/>
            <person name="Shin M."/>
            <person name="Vergez L."/>
            <person name="Schmutz J."/>
            <person name="Larimer F."/>
            <person name="Land M."/>
            <person name="Kyrpides N."/>
            <person name="Ivanova N."/>
            <person name="Fredrickson J."/>
            <person name="Balkwill D."/>
            <person name="Romine M.F."/>
            <person name="Richardson P."/>
        </authorList>
    </citation>
    <scope>NUCLEOTIDE SEQUENCE [LARGE SCALE GENOMIC DNA]</scope>
    <source>
        <strain evidence="6">ATCC 700278 / DSM 12444 / CCUG 56034 / CIP 105152 / NBRC 16084 / F199</strain>
    </source>
</reference>
<dbReference type="HOGENOM" id="CLU_069356_19_2_5"/>
<gene>
    <name evidence="5" type="ordered locus">Saro_2468</name>
</gene>
<name>Q2G5G9_NOVAD</name>
<dbReference type="STRING" id="279238.Saro_2468"/>
<evidence type="ECO:0000256" key="2">
    <source>
        <dbReference type="ARBA" id="ARBA00023125"/>
    </source>
</evidence>